<evidence type="ECO:0000256" key="6">
    <source>
        <dbReference type="ARBA" id="ARBA00023186"/>
    </source>
</evidence>
<accession>A0A518B123</accession>
<dbReference type="GO" id="GO:0051082">
    <property type="term" value="F:unfolded protein binding"/>
    <property type="evidence" value="ECO:0007669"/>
    <property type="project" value="TreeGrafter"/>
</dbReference>
<feature type="region of interest" description="Disordered" evidence="14">
    <location>
        <begin position="1"/>
        <end position="46"/>
    </location>
</feature>
<dbReference type="InterPro" id="IPR009012">
    <property type="entry name" value="GrpE_head"/>
</dbReference>
<comment type="subcellular location">
    <subcellularLocation>
        <location evidence="1 10">Cytoplasm</location>
    </subcellularLocation>
</comment>
<evidence type="ECO:0000256" key="4">
    <source>
        <dbReference type="ARBA" id="ARBA00022490"/>
    </source>
</evidence>
<keyword evidence="6 10" id="KW-0143">Chaperone</keyword>
<dbReference type="PRINTS" id="PR00773">
    <property type="entry name" value="GRPEPROTEIN"/>
</dbReference>
<dbReference type="GO" id="GO:0042803">
    <property type="term" value="F:protein homodimerization activity"/>
    <property type="evidence" value="ECO:0007669"/>
    <property type="project" value="InterPro"/>
</dbReference>
<dbReference type="SUPFAM" id="SSF58014">
    <property type="entry name" value="Coiled-coil domain of nucleotide exchange factor GrpE"/>
    <property type="match status" value="1"/>
</dbReference>
<dbReference type="InterPro" id="IPR013805">
    <property type="entry name" value="GrpE_CC"/>
</dbReference>
<dbReference type="Gene3D" id="2.30.22.10">
    <property type="entry name" value="Head domain of nucleotide exchange factor GrpE"/>
    <property type="match status" value="1"/>
</dbReference>
<evidence type="ECO:0000256" key="12">
    <source>
        <dbReference type="RuleBase" id="RU004478"/>
    </source>
</evidence>
<evidence type="ECO:0000256" key="5">
    <source>
        <dbReference type="ARBA" id="ARBA00023016"/>
    </source>
</evidence>
<dbReference type="Pfam" id="PF01025">
    <property type="entry name" value="GrpE"/>
    <property type="match status" value="1"/>
</dbReference>
<dbReference type="OrthoDB" id="9812586at2"/>
<dbReference type="InterPro" id="IPR000740">
    <property type="entry name" value="GrpE"/>
</dbReference>
<evidence type="ECO:0000256" key="8">
    <source>
        <dbReference type="ARBA" id="ARBA00072274"/>
    </source>
</evidence>
<keyword evidence="13" id="KW-0175">Coiled coil</keyword>
<feature type="coiled-coil region" evidence="13">
    <location>
        <begin position="50"/>
        <end position="114"/>
    </location>
</feature>
<evidence type="ECO:0000256" key="10">
    <source>
        <dbReference type="HAMAP-Rule" id="MF_01151"/>
    </source>
</evidence>
<evidence type="ECO:0000313" key="16">
    <source>
        <dbReference type="Proteomes" id="UP000317093"/>
    </source>
</evidence>
<dbReference type="SUPFAM" id="SSF51064">
    <property type="entry name" value="Head domain of nucleotide exchange factor GrpE"/>
    <property type="match status" value="1"/>
</dbReference>
<gene>
    <name evidence="10" type="primary">grpE</name>
    <name evidence="15" type="ORF">Pan216_15270</name>
</gene>
<dbReference type="AlphaFoldDB" id="A0A518B123"/>
<proteinExistence type="inferred from homology"/>
<dbReference type="GO" id="GO:0006457">
    <property type="term" value="P:protein folding"/>
    <property type="evidence" value="ECO:0007669"/>
    <property type="project" value="InterPro"/>
</dbReference>
<dbReference type="EMBL" id="CP036279">
    <property type="protein sequence ID" value="QDU60678.1"/>
    <property type="molecule type" value="Genomic_DNA"/>
</dbReference>
<dbReference type="HAMAP" id="MF_01151">
    <property type="entry name" value="GrpE"/>
    <property type="match status" value="1"/>
</dbReference>
<name>A0A518B123_9BACT</name>
<reference evidence="15 16" key="1">
    <citation type="submission" date="2019-02" db="EMBL/GenBank/DDBJ databases">
        <title>Deep-cultivation of Planctomycetes and their phenomic and genomic characterization uncovers novel biology.</title>
        <authorList>
            <person name="Wiegand S."/>
            <person name="Jogler M."/>
            <person name="Boedeker C."/>
            <person name="Pinto D."/>
            <person name="Vollmers J."/>
            <person name="Rivas-Marin E."/>
            <person name="Kohn T."/>
            <person name="Peeters S.H."/>
            <person name="Heuer A."/>
            <person name="Rast P."/>
            <person name="Oberbeckmann S."/>
            <person name="Bunk B."/>
            <person name="Jeske O."/>
            <person name="Meyerdierks A."/>
            <person name="Storesund J.E."/>
            <person name="Kallscheuer N."/>
            <person name="Luecker S."/>
            <person name="Lage O.M."/>
            <person name="Pohl T."/>
            <person name="Merkel B.J."/>
            <person name="Hornburger P."/>
            <person name="Mueller R.-W."/>
            <person name="Bruemmer F."/>
            <person name="Labrenz M."/>
            <person name="Spormann A.M."/>
            <person name="Op den Camp H."/>
            <person name="Overmann J."/>
            <person name="Amann R."/>
            <person name="Jetten M.S.M."/>
            <person name="Mascher T."/>
            <person name="Medema M.H."/>
            <person name="Devos D.P."/>
            <person name="Kaster A.-K."/>
            <person name="Ovreas L."/>
            <person name="Rohde M."/>
            <person name="Galperin M.Y."/>
            <person name="Jogler C."/>
        </authorList>
    </citation>
    <scope>NUCLEOTIDE SEQUENCE [LARGE SCALE GENOMIC DNA]</scope>
    <source>
        <strain evidence="15 16">Pan216</strain>
    </source>
</reference>
<dbReference type="NCBIfam" id="NF010738">
    <property type="entry name" value="PRK14140.1"/>
    <property type="match status" value="1"/>
</dbReference>
<evidence type="ECO:0000256" key="2">
    <source>
        <dbReference type="ARBA" id="ARBA00009054"/>
    </source>
</evidence>
<comment type="subunit">
    <text evidence="3 10">Homodimer.</text>
</comment>
<evidence type="ECO:0000256" key="13">
    <source>
        <dbReference type="SAM" id="Coils"/>
    </source>
</evidence>
<keyword evidence="4 10" id="KW-0963">Cytoplasm</keyword>
<dbReference type="GO" id="GO:0005737">
    <property type="term" value="C:cytoplasm"/>
    <property type="evidence" value="ECO:0007669"/>
    <property type="project" value="UniProtKB-SubCell"/>
</dbReference>
<dbReference type="CDD" id="cd00446">
    <property type="entry name" value="GrpE"/>
    <property type="match status" value="1"/>
</dbReference>
<dbReference type="GO" id="GO:0000774">
    <property type="term" value="F:adenyl-nucleotide exchange factor activity"/>
    <property type="evidence" value="ECO:0007669"/>
    <property type="project" value="InterPro"/>
</dbReference>
<dbReference type="PANTHER" id="PTHR21237:SF23">
    <property type="entry name" value="GRPE PROTEIN HOMOLOG, MITOCHONDRIAL"/>
    <property type="match status" value="1"/>
</dbReference>
<dbReference type="Proteomes" id="UP000317093">
    <property type="component" value="Chromosome"/>
</dbReference>
<feature type="compositionally biased region" description="Acidic residues" evidence="14">
    <location>
        <begin position="28"/>
        <end position="41"/>
    </location>
</feature>
<dbReference type="PANTHER" id="PTHR21237">
    <property type="entry name" value="GRPE PROTEIN"/>
    <property type="match status" value="1"/>
</dbReference>
<evidence type="ECO:0000256" key="3">
    <source>
        <dbReference type="ARBA" id="ARBA00011738"/>
    </source>
</evidence>
<protein>
    <recommendedName>
        <fullName evidence="8 10">Protein GrpE</fullName>
    </recommendedName>
    <alternativeName>
        <fullName evidence="9 10">HSP-70 cofactor</fullName>
    </alternativeName>
</protein>
<evidence type="ECO:0000256" key="14">
    <source>
        <dbReference type="SAM" id="MobiDB-lite"/>
    </source>
</evidence>
<comment type="function">
    <text evidence="7 10 11">Participates actively in the response to hyperosmotic and heat shock by preventing the aggregation of stress-denatured proteins, in association with DnaK and GrpE. It is the nucleotide exchange factor for DnaK and may function as a thermosensor. Unfolded proteins bind initially to DnaJ; upon interaction with the DnaJ-bound protein, DnaK hydrolyzes its bound ATP, resulting in the formation of a stable complex. GrpE releases ADP from DnaK; ATP binding to DnaK triggers the release of the substrate protein, thus completing the reaction cycle. Several rounds of ATP-dependent interactions between DnaJ, DnaK and GrpE are required for fully efficient folding.</text>
</comment>
<dbReference type="PROSITE" id="PS01071">
    <property type="entry name" value="GRPE"/>
    <property type="match status" value="1"/>
</dbReference>
<comment type="similarity">
    <text evidence="2 10 12">Belongs to the GrpE family.</text>
</comment>
<dbReference type="GO" id="GO:0051087">
    <property type="term" value="F:protein-folding chaperone binding"/>
    <property type="evidence" value="ECO:0007669"/>
    <property type="project" value="InterPro"/>
</dbReference>
<dbReference type="KEGG" id="knv:Pan216_15270"/>
<keyword evidence="16" id="KW-1185">Reference proteome</keyword>
<evidence type="ECO:0000256" key="11">
    <source>
        <dbReference type="RuleBase" id="RU000639"/>
    </source>
</evidence>
<evidence type="ECO:0000256" key="9">
    <source>
        <dbReference type="ARBA" id="ARBA00076414"/>
    </source>
</evidence>
<dbReference type="Gene3D" id="3.90.20.20">
    <property type="match status" value="1"/>
</dbReference>
<dbReference type="FunFam" id="2.30.22.10:FF:000001">
    <property type="entry name" value="Protein GrpE"/>
    <property type="match status" value="1"/>
</dbReference>
<keyword evidence="5 10" id="KW-0346">Stress response</keyword>
<evidence type="ECO:0000256" key="7">
    <source>
        <dbReference type="ARBA" id="ARBA00053401"/>
    </source>
</evidence>
<organism evidence="15 16">
    <name type="scientific">Kolteria novifilia</name>
    <dbReference type="NCBI Taxonomy" id="2527975"/>
    <lineage>
        <taxon>Bacteria</taxon>
        <taxon>Pseudomonadati</taxon>
        <taxon>Planctomycetota</taxon>
        <taxon>Planctomycetia</taxon>
        <taxon>Kolteriales</taxon>
        <taxon>Kolteriaceae</taxon>
        <taxon>Kolteria</taxon>
    </lineage>
</organism>
<sequence length="198" mass="22321">MTSPSLDETNDPQDAESTSHENPTMANEESEPTPEENLDDELSMHDTLTLEKAMEERDKYLNLAQRARAEFENYQRRMNREMQQQKQFAAQPLASDLLSAIDNLDRAISSAEDQKETAGILEGIKLVRKQLLDTLAKHSIEQMIPDGEPFDPHHHEAVMQQPSGDCPPMTVLQTVETGYMLHDRVIRPAKVIVSVSPA</sequence>
<evidence type="ECO:0000256" key="1">
    <source>
        <dbReference type="ARBA" id="ARBA00004496"/>
    </source>
</evidence>
<dbReference type="RefSeq" id="WP_145256904.1">
    <property type="nucleotide sequence ID" value="NZ_CP036279.1"/>
</dbReference>
<evidence type="ECO:0000313" key="15">
    <source>
        <dbReference type="EMBL" id="QDU60678.1"/>
    </source>
</evidence>